<organism evidence="1 3">
    <name type="scientific">Nephila pilipes</name>
    <name type="common">Giant wood spider</name>
    <name type="synonym">Nephila maculata</name>
    <dbReference type="NCBI Taxonomy" id="299642"/>
    <lineage>
        <taxon>Eukaryota</taxon>
        <taxon>Metazoa</taxon>
        <taxon>Ecdysozoa</taxon>
        <taxon>Arthropoda</taxon>
        <taxon>Chelicerata</taxon>
        <taxon>Arachnida</taxon>
        <taxon>Araneae</taxon>
        <taxon>Araneomorphae</taxon>
        <taxon>Entelegynae</taxon>
        <taxon>Araneoidea</taxon>
        <taxon>Nephilidae</taxon>
        <taxon>Nephila</taxon>
    </lineage>
</organism>
<evidence type="ECO:0000313" key="2">
    <source>
        <dbReference type="EMBL" id="GFT71600.1"/>
    </source>
</evidence>
<evidence type="ECO:0000313" key="1">
    <source>
        <dbReference type="EMBL" id="GFT46600.1"/>
    </source>
</evidence>
<sequence length="82" mass="9257">MATQKRAIFAQLGERVAWVCVQEVVIEVLSPQFTVNWRCMNFTEEPSQPLLLDDLSLSLAFLPIIAHEVCSSTDTTFCLLLQ</sequence>
<comment type="caution">
    <text evidence="1">The sequence shown here is derived from an EMBL/GenBank/DDBJ whole genome shotgun (WGS) entry which is preliminary data.</text>
</comment>
<proteinExistence type="predicted"/>
<name>A0A8X6TU43_NEPPI</name>
<dbReference type="EMBL" id="BMAW01111169">
    <property type="protein sequence ID" value="GFT46600.1"/>
    <property type="molecule type" value="Genomic_DNA"/>
</dbReference>
<accession>A0A8X6TU43</accession>
<evidence type="ECO:0000313" key="3">
    <source>
        <dbReference type="Proteomes" id="UP000887013"/>
    </source>
</evidence>
<dbReference type="OrthoDB" id="6466854at2759"/>
<keyword evidence="3" id="KW-1185">Reference proteome</keyword>
<dbReference type="AlphaFoldDB" id="A0A8X6TU43"/>
<protein>
    <submittedName>
        <fullName evidence="1">Uncharacterized protein</fullName>
    </submittedName>
</protein>
<gene>
    <name evidence="1" type="ORF">NPIL_216441</name>
    <name evidence="2" type="ORF">NPIL_427251</name>
</gene>
<reference evidence="1" key="1">
    <citation type="submission" date="2020-08" db="EMBL/GenBank/DDBJ databases">
        <title>Multicomponent nature underlies the extraordinary mechanical properties of spider dragline silk.</title>
        <authorList>
            <person name="Kono N."/>
            <person name="Nakamura H."/>
            <person name="Mori M."/>
            <person name="Yoshida Y."/>
            <person name="Ohtoshi R."/>
            <person name="Malay A.D."/>
            <person name="Moran D.A.P."/>
            <person name="Tomita M."/>
            <person name="Numata K."/>
            <person name="Arakawa K."/>
        </authorList>
    </citation>
    <scope>NUCLEOTIDE SEQUENCE</scope>
</reference>
<dbReference type="EMBL" id="BMAW01070054">
    <property type="protein sequence ID" value="GFT71600.1"/>
    <property type="molecule type" value="Genomic_DNA"/>
</dbReference>
<dbReference type="Proteomes" id="UP000887013">
    <property type="component" value="Unassembled WGS sequence"/>
</dbReference>